<dbReference type="InterPro" id="IPR036265">
    <property type="entry name" value="HIT-like_sf"/>
</dbReference>
<name>A0A7W0C839_9BACT</name>
<sequence length="540" mass="60383">MRTCVSPEGSFIYGIHSPAFSVKNFRSKDRLMQLGVLAGSGPVANEANFPEQDVDVPAADKIFEVPNAFAFHGVTYINTRWADENAKDPVALIRLPEPQQVSFGSVLSAWQPDSRVSAAQRSKMIAALPGPLKLALAETGTDPEDLMALAVMACDFVFDPQTGRPDGLVYRQGVDGRIRARIHDHTLFEALANNPCLPEIYRQVMVLRPGVQGANEIVGEYGGANGQTHVYEYLRSNSYIAWGHYAANMAEDAVRYSVAGLTGADMRGMRHLYYQRTYARLAQDFGIAVHISRRGLEEDELEDLRLQIRALLKDEQKRRALTFNRTLWGWNYGFDSAPSGYRLHASHQQIHQQYAMIPKTVSEASGPDRQMAAYAIGDQVETFVSQFFDQTGVCFFDAYIAAIENNQRMDGAQDREQSLIVYRDENVMVFVPKAQTSQWELQVMAAKPVGHIAEADTDMRRSLDAAILTAAKALCHMGAKMITFYEVSRRMDTDDNGQRLFYVILPRLPESPGAFSEFQLRWINGHYPEDFAAACRAALK</sequence>
<keyword evidence="2" id="KW-1185">Reference proteome</keyword>
<dbReference type="Gene3D" id="3.30.428.10">
    <property type="entry name" value="HIT-like"/>
    <property type="match status" value="1"/>
</dbReference>
<dbReference type="RefSeq" id="WP_181550607.1">
    <property type="nucleotide sequence ID" value="NZ_JACDUS010000003.1"/>
</dbReference>
<reference evidence="1 2" key="1">
    <citation type="submission" date="2020-07" db="EMBL/GenBank/DDBJ databases">
        <title>Genomic Encyclopedia of Type Strains, Phase IV (KMG-IV): sequencing the most valuable type-strain genomes for metagenomic binning, comparative biology and taxonomic classification.</title>
        <authorList>
            <person name="Goeker M."/>
        </authorList>
    </citation>
    <scope>NUCLEOTIDE SEQUENCE [LARGE SCALE GENOMIC DNA]</scope>
    <source>
        <strain evidence="1 2">DSM 17721</strain>
    </source>
</reference>
<evidence type="ECO:0000313" key="1">
    <source>
        <dbReference type="EMBL" id="MBA2880934.1"/>
    </source>
</evidence>
<dbReference type="EMBL" id="JACDUS010000003">
    <property type="protein sequence ID" value="MBA2880934.1"/>
    <property type="molecule type" value="Genomic_DNA"/>
</dbReference>
<accession>A0A7W0C839</accession>
<protein>
    <submittedName>
        <fullName evidence="1">Uncharacterized protein</fullName>
    </submittedName>
</protein>
<gene>
    <name evidence="1" type="ORF">HNR65_001260</name>
</gene>
<dbReference type="SUPFAM" id="SSF54197">
    <property type="entry name" value="HIT-like"/>
    <property type="match status" value="1"/>
</dbReference>
<proteinExistence type="predicted"/>
<comment type="caution">
    <text evidence="1">The sequence shown here is derived from an EMBL/GenBank/DDBJ whole genome shotgun (WGS) entry which is preliminary data.</text>
</comment>
<organism evidence="1 2">
    <name type="scientific">Desulfosalsimonas propionicica</name>
    <dbReference type="NCBI Taxonomy" id="332175"/>
    <lineage>
        <taxon>Bacteria</taxon>
        <taxon>Pseudomonadati</taxon>
        <taxon>Thermodesulfobacteriota</taxon>
        <taxon>Desulfobacteria</taxon>
        <taxon>Desulfobacterales</taxon>
        <taxon>Desulfosalsimonadaceae</taxon>
        <taxon>Desulfosalsimonas</taxon>
    </lineage>
</organism>
<evidence type="ECO:0000313" key="2">
    <source>
        <dbReference type="Proteomes" id="UP000525298"/>
    </source>
</evidence>
<dbReference type="Proteomes" id="UP000525298">
    <property type="component" value="Unassembled WGS sequence"/>
</dbReference>
<dbReference type="AlphaFoldDB" id="A0A7W0C839"/>